<dbReference type="RefSeq" id="XP_018387997.1">
    <property type="nucleotide sequence ID" value="XM_018534197.1"/>
</dbReference>
<dbReference type="KEGG" id="aalt:CC77DRAFT_931074"/>
<evidence type="ECO:0000313" key="1">
    <source>
        <dbReference type="EMBL" id="OAG22576.1"/>
    </source>
</evidence>
<organism evidence="1 3">
    <name type="scientific">Alternaria alternata</name>
    <name type="common">Alternaria rot fungus</name>
    <name type="synonym">Torula alternata</name>
    <dbReference type="NCBI Taxonomy" id="5599"/>
    <lineage>
        <taxon>Eukaryota</taxon>
        <taxon>Fungi</taxon>
        <taxon>Dikarya</taxon>
        <taxon>Ascomycota</taxon>
        <taxon>Pezizomycotina</taxon>
        <taxon>Dothideomycetes</taxon>
        <taxon>Pleosporomycetidae</taxon>
        <taxon>Pleosporales</taxon>
        <taxon>Pleosporineae</taxon>
        <taxon>Pleosporaceae</taxon>
        <taxon>Alternaria</taxon>
        <taxon>Alternaria sect. Alternaria</taxon>
        <taxon>Alternaria alternata complex</taxon>
    </lineage>
</organism>
<name>A0A177DSR9_ALTAL</name>
<gene>
    <name evidence="2" type="ORF">AA0117_g2692</name>
    <name evidence="1" type="ORF">CC77DRAFT_931074</name>
</gene>
<keyword evidence="3" id="KW-1185">Reference proteome</keyword>
<dbReference type="Proteomes" id="UP000077248">
    <property type="component" value="Unassembled WGS sequence"/>
</dbReference>
<dbReference type="AlphaFoldDB" id="A0A177DSR9"/>
<reference evidence="1 3" key="1">
    <citation type="submission" date="2016-05" db="EMBL/GenBank/DDBJ databases">
        <title>Comparative analysis of secretome profiles of manganese(II)-oxidizing ascomycete fungi.</title>
        <authorList>
            <consortium name="DOE Joint Genome Institute"/>
            <person name="Zeiner C.A."/>
            <person name="Purvine S.O."/>
            <person name="Zink E.M."/>
            <person name="Wu S."/>
            <person name="Pasa-Tolic L."/>
            <person name="Chaput D.L."/>
            <person name="Haridas S."/>
            <person name="Grigoriev I.V."/>
            <person name="Santelli C.M."/>
            <person name="Hansel C.M."/>
        </authorList>
    </citation>
    <scope>NUCLEOTIDE SEQUENCE [LARGE SCALE GENOMIC DNA]</scope>
    <source>
        <strain evidence="1 3">SRC1lrK2f</strain>
    </source>
</reference>
<reference evidence="2" key="3">
    <citation type="journal article" date="2019" name="J. ISSAAS">
        <title>Genomics, evolutionary history and diagnostics of the Alternaria alternata species group including apple and Asian pear pathotypes.</title>
        <authorList>
            <person name="Armitage A.D."/>
            <person name="Cockerton H.M."/>
            <person name="Sreenivasaprasad S."/>
            <person name="Woodhall J."/>
            <person name="Lane C."/>
            <person name="Harrison R.J."/>
            <person name="Clarkson J.P."/>
        </authorList>
    </citation>
    <scope>NUCLEOTIDE SEQUENCE</scope>
    <source>
        <strain evidence="2">FERA 1177</strain>
    </source>
</reference>
<dbReference type="VEuPathDB" id="FungiDB:CC77DRAFT_931074"/>
<accession>A0A177DSR9</accession>
<dbReference type="EMBL" id="PDXD01000003">
    <property type="protein sequence ID" value="RYN80788.1"/>
    <property type="molecule type" value="Genomic_DNA"/>
</dbReference>
<evidence type="ECO:0000313" key="4">
    <source>
        <dbReference type="Proteomes" id="UP000291422"/>
    </source>
</evidence>
<dbReference type="OMA" id="DDIGTRW"/>
<sequence>MAAKYSRRPSYLDGPLSPSIIPELAILPQPLPAEKVPCGQLVSKMSKYTSKALEDRDYDDIGTRWYKDVIFFNAEDGHFVESFGGTHLLQKPLDKGTEAGTIEAEEQSVRLLKDADAALQKVWQDEEARKWIKEQDEAGFVVAQRQVSNASYKRARLVDIGNNNWEVVREVGNEDAAGKRRDSGLPIDTNSKWDVVGVVVKKIIVEGDHVKLGDELGAQYWKQ</sequence>
<protein>
    <submittedName>
        <fullName evidence="1">Uncharacterized protein</fullName>
    </submittedName>
</protein>
<dbReference type="EMBL" id="KV441474">
    <property type="protein sequence ID" value="OAG22576.1"/>
    <property type="molecule type" value="Genomic_DNA"/>
</dbReference>
<evidence type="ECO:0000313" key="3">
    <source>
        <dbReference type="Proteomes" id="UP000077248"/>
    </source>
</evidence>
<dbReference type="Proteomes" id="UP000291422">
    <property type="component" value="Unassembled WGS sequence"/>
</dbReference>
<evidence type="ECO:0000313" key="2">
    <source>
        <dbReference type="EMBL" id="RYN80788.1"/>
    </source>
</evidence>
<dbReference type="GeneID" id="29119791"/>
<proteinExistence type="predicted"/>
<reference evidence="4" key="2">
    <citation type="journal article" date="2019" name="bioRxiv">
        <title>Genomics, evolutionary history and diagnostics of the Alternaria alternata species group including apple and Asian pear pathotypes.</title>
        <authorList>
            <person name="Armitage A.D."/>
            <person name="Cockerton H.M."/>
            <person name="Sreenivasaprasad S."/>
            <person name="Woodhall J.W."/>
            <person name="Lane C.R."/>
            <person name="Harrison R.J."/>
            <person name="Clarkson J.P."/>
        </authorList>
    </citation>
    <scope>NUCLEOTIDE SEQUENCE [LARGE SCALE GENOMIC DNA]</scope>
    <source>
        <strain evidence="4">FERA 1177</strain>
    </source>
</reference>